<sequence length="58" mass="6766">MISCVHYHIKYMNTRPILKKGQLKWVVSKIVIAFQMMLSKGQKDPTTYIHGEKLAITF</sequence>
<proteinExistence type="predicted"/>
<accession>A0A2P2PMM2</accession>
<evidence type="ECO:0000313" key="1">
    <source>
        <dbReference type="EMBL" id="MBX55921.1"/>
    </source>
</evidence>
<dbReference type="AlphaFoldDB" id="A0A2P2PMM2"/>
<protein>
    <submittedName>
        <fullName evidence="1">Uncharacterized protein</fullName>
    </submittedName>
</protein>
<dbReference type="EMBL" id="GGEC01075437">
    <property type="protein sequence ID" value="MBX55921.1"/>
    <property type="molecule type" value="Transcribed_RNA"/>
</dbReference>
<name>A0A2P2PMM2_RHIMU</name>
<organism evidence="1">
    <name type="scientific">Rhizophora mucronata</name>
    <name type="common">Asiatic mangrove</name>
    <dbReference type="NCBI Taxonomy" id="61149"/>
    <lineage>
        <taxon>Eukaryota</taxon>
        <taxon>Viridiplantae</taxon>
        <taxon>Streptophyta</taxon>
        <taxon>Embryophyta</taxon>
        <taxon>Tracheophyta</taxon>
        <taxon>Spermatophyta</taxon>
        <taxon>Magnoliopsida</taxon>
        <taxon>eudicotyledons</taxon>
        <taxon>Gunneridae</taxon>
        <taxon>Pentapetalae</taxon>
        <taxon>rosids</taxon>
        <taxon>fabids</taxon>
        <taxon>Malpighiales</taxon>
        <taxon>Rhizophoraceae</taxon>
        <taxon>Rhizophora</taxon>
    </lineage>
</organism>
<reference evidence="1" key="1">
    <citation type="submission" date="2018-02" db="EMBL/GenBank/DDBJ databases">
        <title>Rhizophora mucronata_Transcriptome.</title>
        <authorList>
            <person name="Meera S.P."/>
            <person name="Sreeshan A."/>
            <person name="Augustine A."/>
        </authorList>
    </citation>
    <scope>NUCLEOTIDE SEQUENCE</scope>
    <source>
        <tissue evidence="1">Leaf</tissue>
    </source>
</reference>